<feature type="compositionally biased region" description="Pro residues" evidence="1">
    <location>
        <begin position="10"/>
        <end position="20"/>
    </location>
</feature>
<dbReference type="Proteomes" id="UP001227101">
    <property type="component" value="Chromosome"/>
</dbReference>
<organism evidence="2 3">
    <name type="scientific">Amycolatopsis nalaikhensis</name>
    <dbReference type="NCBI Taxonomy" id="715472"/>
    <lineage>
        <taxon>Bacteria</taxon>
        <taxon>Bacillati</taxon>
        <taxon>Actinomycetota</taxon>
        <taxon>Actinomycetes</taxon>
        <taxon>Pseudonocardiales</taxon>
        <taxon>Pseudonocardiaceae</taxon>
        <taxon>Amycolatopsis</taxon>
    </lineage>
</organism>
<dbReference type="EMBL" id="CP127173">
    <property type="protein sequence ID" value="WIV60276.1"/>
    <property type="molecule type" value="Genomic_DNA"/>
</dbReference>
<reference evidence="2 3" key="1">
    <citation type="submission" date="2023-06" db="EMBL/GenBank/DDBJ databases">
        <authorList>
            <person name="Oyuntsetseg B."/>
            <person name="Kim S.B."/>
        </authorList>
    </citation>
    <scope>NUCLEOTIDE SEQUENCE [LARGE SCALE GENOMIC DNA]</scope>
    <source>
        <strain evidence="2 3">2-2</strain>
    </source>
</reference>
<keyword evidence="3" id="KW-1185">Reference proteome</keyword>
<evidence type="ECO:0000313" key="2">
    <source>
        <dbReference type="EMBL" id="WIV60276.1"/>
    </source>
</evidence>
<sequence>MAWLRREGPGPAPAESPPDYTPEALRTELASLIRFVNARSGRLPPSAVVTAREITDVLTELAGEDKASDIRTRVAVAGIVTDHLPTTLDTFLRLDDTAVGPSASLIEQLESLLDEVISVRDAERVHATDALRTQEIFLRTKFSNSDLDL</sequence>
<accession>A0ABY8XX92</accession>
<feature type="region of interest" description="Disordered" evidence="1">
    <location>
        <begin position="1"/>
        <end position="21"/>
    </location>
</feature>
<proteinExistence type="predicted"/>
<gene>
    <name evidence="2" type="ORF">QP939_17530</name>
</gene>
<evidence type="ECO:0000313" key="3">
    <source>
        <dbReference type="Proteomes" id="UP001227101"/>
    </source>
</evidence>
<protein>
    <submittedName>
        <fullName evidence="2">Uncharacterized protein</fullName>
    </submittedName>
</protein>
<dbReference type="RefSeq" id="WP_285457847.1">
    <property type="nucleotide sequence ID" value="NZ_CP127173.1"/>
</dbReference>
<name>A0ABY8XX92_9PSEU</name>
<evidence type="ECO:0000256" key="1">
    <source>
        <dbReference type="SAM" id="MobiDB-lite"/>
    </source>
</evidence>